<dbReference type="EnsemblMetazoa" id="G2814.1">
    <property type="protein sequence ID" value="G2814.1:cds"/>
    <property type="gene ID" value="G2814"/>
</dbReference>
<keyword evidence="1" id="KW-0479">Metal-binding</keyword>
<dbReference type="OMA" id="CETQTQR"/>
<reference evidence="6" key="1">
    <citation type="submission" date="2022-08" db="UniProtKB">
        <authorList>
            <consortium name="EnsemblMetazoa"/>
        </authorList>
    </citation>
    <scope>IDENTIFICATION</scope>
    <source>
        <strain evidence="6">05x7-T-G4-1.051#20</strain>
    </source>
</reference>
<dbReference type="InterPro" id="IPR017907">
    <property type="entry name" value="Znf_RING_CS"/>
</dbReference>
<dbReference type="PANTHER" id="PTHR46717:SF1">
    <property type="entry name" value="E3 UBIQUITIN-PROTEIN LIGASE RNF180"/>
    <property type="match status" value="1"/>
</dbReference>
<accession>A0A8W8LIR3</accession>
<keyword evidence="2 4" id="KW-0863">Zinc-finger</keyword>
<evidence type="ECO:0000256" key="4">
    <source>
        <dbReference type="PROSITE-ProRule" id="PRU00175"/>
    </source>
</evidence>
<dbReference type="GO" id="GO:0000209">
    <property type="term" value="P:protein polyubiquitination"/>
    <property type="evidence" value="ECO:0007669"/>
    <property type="project" value="InterPro"/>
</dbReference>
<dbReference type="GO" id="GO:0032436">
    <property type="term" value="P:positive regulation of proteasomal ubiquitin-dependent protein catabolic process"/>
    <property type="evidence" value="ECO:0007669"/>
    <property type="project" value="TreeGrafter"/>
</dbReference>
<name>A0A8W8LIR3_MAGGI</name>
<protein>
    <recommendedName>
        <fullName evidence="5">RING-type domain-containing protein</fullName>
    </recommendedName>
</protein>
<dbReference type="GO" id="GO:0005789">
    <property type="term" value="C:endoplasmic reticulum membrane"/>
    <property type="evidence" value="ECO:0007669"/>
    <property type="project" value="TreeGrafter"/>
</dbReference>
<evidence type="ECO:0000256" key="2">
    <source>
        <dbReference type="ARBA" id="ARBA00022771"/>
    </source>
</evidence>
<dbReference type="InterPro" id="IPR018957">
    <property type="entry name" value="Znf_C3HC4_RING-type"/>
</dbReference>
<dbReference type="AlphaFoldDB" id="A0A8W8LIR3"/>
<dbReference type="Gene3D" id="3.30.40.10">
    <property type="entry name" value="Zinc/RING finger domain, C3HC4 (zinc finger)"/>
    <property type="match status" value="1"/>
</dbReference>
<evidence type="ECO:0000313" key="6">
    <source>
        <dbReference type="EnsemblMetazoa" id="G2814.2:cds"/>
    </source>
</evidence>
<proteinExistence type="predicted"/>
<dbReference type="InterPro" id="IPR013083">
    <property type="entry name" value="Znf_RING/FYVE/PHD"/>
</dbReference>
<dbReference type="InterPro" id="IPR001841">
    <property type="entry name" value="Znf_RING"/>
</dbReference>
<dbReference type="PANTHER" id="PTHR46717">
    <property type="entry name" value="E3 UBIQUITIN-PROTEIN LIGASE RNF180"/>
    <property type="match status" value="1"/>
</dbReference>
<dbReference type="Proteomes" id="UP000005408">
    <property type="component" value="Unassembled WGS sequence"/>
</dbReference>
<feature type="domain" description="RING-type" evidence="5">
    <location>
        <begin position="247"/>
        <end position="289"/>
    </location>
</feature>
<dbReference type="GO" id="GO:0061630">
    <property type="term" value="F:ubiquitin protein ligase activity"/>
    <property type="evidence" value="ECO:0007669"/>
    <property type="project" value="InterPro"/>
</dbReference>
<keyword evidence="7" id="KW-1185">Reference proteome</keyword>
<keyword evidence="3" id="KW-0862">Zinc</keyword>
<dbReference type="Pfam" id="PF00097">
    <property type="entry name" value="zf-C3HC4"/>
    <property type="match status" value="1"/>
</dbReference>
<evidence type="ECO:0000256" key="3">
    <source>
        <dbReference type="ARBA" id="ARBA00022833"/>
    </source>
</evidence>
<dbReference type="SMART" id="SM00184">
    <property type="entry name" value="RING"/>
    <property type="match status" value="1"/>
</dbReference>
<dbReference type="SUPFAM" id="SSF57850">
    <property type="entry name" value="RING/U-box"/>
    <property type="match status" value="1"/>
</dbReference>
<dbReference type="EnsemblMetazoa" id="G2814.2">
    <property type="protein sequence ID" value="G2814.2:cds"/>
    <property type="gene ID" value="G2814"/>
</dbReference>
<evidence type="ECO:0000256" key="1">
    <source>
        <dbReference type="ARBA" id="ARBA00022723"/>
    </source>
</evidence>
<sequence>MSLYKCRKCRNSLFSDDCVITDHGLKDSVCPAASNVLPTQWFLSCESDNTPQWIYQALTEGCWNKGKLYCPKCQGRIGSFDFISGNKCPCGQFTLPPLHVHCCRVDQMPVTLQQEQYQRIKAVSKQRTAEQDPSRSDILIPVQYDVSTEVVPTACTNQTRPQTTVTVNAVGNLQESERKKKRVRKRRMLIHEVPYDPPTVINENQFEILKQDNDVDDTYLKQKAIEDLVKPSWEAPIESTVAEDHCCPVCLDIICIPTTCQPCSHSFCNPCLRRLARGKPQFTPCPLCRKVIVSCIQDNELEAKLKDLYPEEYKKRLQKERKACLDSFYPLPSCANPSLQRVRPDFSGITRTQVVLMAVLLTVCVCITPMKSLVHNMLKMLSFCIDNLLYFLDSALTVMALHDILQLF</sequence>
<evidence type="ECO:0000313" key="7">
    <source>
        <dbReference type="Proteomes" id="UP000005408"/>
    </source>
</evidence>
<dbReference type="PROSITE" id="PS50089">
    <property type="entry name" value="ZF_RING_2"/>
    <property type="match status" value="1"/>
</dbReference>
<organism evidence="6 7">
    <name type="scientific">Magallana gigas</name>
    <name type="common">Pacific oyster</name>
    <name type="synonym">Crassostrea gigas</name>
    <dbReference type="NCBI Taxonomy" id="29159"/>
    <lineage>
        <taxon>Eukaryota</taxon>
        <taxon>Metazoa</taxon>
        <taxon>Spiralia</taxon>
        <taxon>Lophotrochozoa</taxon>
        <taxon>Mollusca</taxon>
        <taxon>Bivalvia</taxon>
        <taxon>Autobranchia</taxon>
        <taxon>Pteriomorphia</taxon>
        <taxon>Ostreida</taxon>
        <taxon>Ostreoidea</taxon>
        <taxon>Ostreidae</taxon>
        <taxon>Magallana</taxon>
    </lineage>
</organism>
<dbReference type="InterPro" id="IPR033263">
    <property type="entry name" value="RNF180"/>
</dbReference>
<dbReference type="GO" id="GO:0031624">
    <property type="term" value="F:ubiquitin conjugating enzyme binding"/>
    <property type="evidence" value="ECO:0007669"/>
    <property type="project" value="TreeGrafter"/>
</dbReference>
<dbReference type="GO" id="GO:0042415">
    <property type="term" value="P:norepinephrine metabolic process"/>
    <property type="evidence" value="ECO:0007669"/>
    <property type="project" value="TreeGrafter"/>
</dbReference>
<dbReference type="PROSITE" id="PS00518">
    <property type="entry name" value="ZF_RING_1"/>
    <property type="match status" value="1"/>
</dbReference>
<dbReference type="GO" id="GO:0042428">
    <property type="term" value="P:serotonin metabolic process"/>
    <property type="evidence" value="ECO:0007669"/>
    <property type="project" value="TreeGrafter"/>
</dbReference>
<evidence type="ECO:0000259" key="5">
    <source>
        <dbReference type="PROSITE" id="PS50089"/>
    </source>
</evidence>
<dbReference type="OrthoDB" id="2017893at2759"/>
<dbReference type="GO" id="GO:0008270">
    <property type="term" value="F:zinc ion binding"/>
    <property type="evidence" value="ECO:0007669"/>
    <property type="project" value="UniProtKB-KW"/>
</dbReference>